<protein>
    <submittedName>
        <fullName evidence="3">Luciferase-like protein</fullName>
    </submittedName>
</protein>
<feature type="domain" description="Luciferase-like" evidence="2">
    <location>
        <begin position="60"/>
        <end position="352"/>
    </location>
</feature>
<dbReference type="PANTHER" id="PTHR43244:SF1">
    <property type="entry name" value="5,10-METHYLENETETRAHYDROMETHANOPTERIN REDUCTASE"/>
    <property type="match status" value="1"/>
</dbReference>
<keyword evidence="1" id="KW-0560">Oxidoreductase</keyword>
<dbReference type="Gene3D" id="3.20.20.30">
    <property type="entry name" value="Luciferase-like domain"/>
    <property type="match status" value="1"/>
</dbReference>
<proteinExistence type="predicted"/>
<evidence type="ECO:0000256" key="1">
    <source>
        <dbReference type="ARBA" id="ARBA00023002"/>
    </source>
</evidence>
<dbReference type="EMBL" id="CP000384">
    <property type="protein sequence ID" value="ABG08007.1"/>
    <property type="molecule type" value="Genomic_DNA"/>
</dbReference>
<dbReference type="CDD" id="cd01097">
    <property type="entry name" value="Tetrahydromethanopterin_reductase"/>
    <property type="match status" value="1"/>
</dbReference>
<dbReference type="GO" id="GO:0016705">
    <property type="term" value="F:oxidoreductase activity, acting on paired donors, with incorporation or reduction of molecular oxygen"/>
    <property type="evidence" value="ECO:0007669"/>
    <property type="project" value="InterPro"/>
</dbReference>
<evidence type="ECO:0000259" key="2">
    <source>
        <dbReference type="Pfam" id="PF00296"/>
    </source>
</evidence>
<name>A0A5Q5BIE8_MYCSS</name>
<dbReference type="InterPro" id="IPR050564">
    <property type="entry name" value="F420-G6PD/mer"/>
</dbReference>
<dbReference type="PANTHER" id="PTHR43244">
    <property type="match status" value="1"/>
</dbReference>
<gene>
    <name evidence="3" type="ordered locus">Mmcs_1898</name>
</gene>
<dbReference type="AlphaFoldDB" id="A0A5Q5BIE8"/>
<evidence type="ECO:0000313" key="3">
    <source>
        <dbReference type="EMBL" id="ABG08007.1"/>
    </source>
</evidence>
<accession>A0A5Q5BIE8</accession>
<dbReference type="InterPro" id="IPR036661">
    <property type="entry name" value="Luciferase-like_sf"/>
</dbReference>
<dbReference type="Pfam" id="PF00296">
    <property type="entry name" value="Bac_luciferase"/>
    <property type="match status" value="1"/>
</dbReference>
<organism evidence="3">
    <name type="scientific">Mycobacterium sp. (strain MCS)</name>
    <dbReference type="NCBI Taxonomy" id="164756"/>
    <lineage>
        <taxon>Bacteria</taxon>
        <taxon>Bacillati</taxon>
        <taxon>Actinomycetota</taxon>
        <taxon>Actinomycetes</taxon>
        <taxon>Mycobacteriales</taxon>
        <taxon>Mycobacteriaceae</taxon>
        <taxon>Mycobacterium</taxon>
    </lineage>
</organism>
<dbReference type="InterPro" id="IPR011251">
    <property type="entry name" value="Luciferase-like_dom"/>
</dbReference>
<sequence>MPARPYAERVPSDSSAPTVQPAAFLRTTLPLDLTGLAALDSGRYHSIWLPDHMVSFWPDSIWTPEFTDLADTSPSPHRHLDGMAVAAAAAVLTESTPLATAVVDTVRRHPASLAQSALTIDHLSGGRFILGLGSGEAENIVPYGFDFDRPVSRFEEALHVIRLLWDSDGPVDFTGRFHRLRGARLDTEPFGGRVPPIWIGASGPRMLDLVGRHADGWWPAGAWTPQHYADMLGAVRSSAERAGRDPMAITPCFIQVCLIAKDDAALAEILDAPLVKAFLLQVSAQTLRAFGHEHPMGDDWRGFHDIDPATLTRERIVDFLARVRPEAILAVLPHGTPAQVARTVKDYVEAGLRVPKIMDYGAMAGLRFAAASADNVREAEDELMRLCGVPI</sequence>
<dbReference type="KEGG" id="mmc:Mmcs_1898"/>
<dbReference type="SUPFAM" id="SSF51679">
    <property type="entry name" value="Bacterial luciferase-like"/>
    <property type="match status" value="1"/>
</dbReference>
<reference evidence="3" key="1">
    <citation type="submission" date="2006-06" db="EMBL/GenBank/DDBJ databases">
        <title>Complete sequence of chromosome of Mycobacterium sp. MCS.</title>
        <authorList>
            <consortium name="US DOE Joint Genome Institute"/>
            <person name="Copeland A."/>
            <person name="Lucas S."/>
            <person name="Lapidus A."/>
            <person name="Barry K."/>
            <person name="Detter J.C."/>
            <person name="Glavina del Rio T."/>
            <person name="Hammon N."/>
            <person name="Israni S."/>
            <person name="Dalin E."/>
            <person name="Tice H."/>
            <person name="Pitluck S."/>
            <person name="Martinez M."/>
            <person name="Schmutz J."/>
            <person name="Larimer F."/>
            <person name="Land M."/>
            <person name="Hauser L."/>
            <person name="Kyrpides N."/>
            <person name="Kim E."/>
            <person name="Miller C.D."/>
            <person name="Hughes J.E."/>
            <person name="Anderson A.J."/>
            <person name="Sims R.C."/>
            <person name="Richardson P."/>
        </authorList>
    </citation>
    <scope>NUCLEOTIDE SEQUENCE [LARGE SCALE GENOMIC DNA]</scope>
    <source>
        <strain evidence="3">MCS</strain>
    </source>
</reference>